<dbReference type="RefSeq" id="WP_079439092.1">
    <property type="nucleotide sequence ID" value="NZ_MZGT01000016.1"/>
</dbReference>
<dbReference type="STRING" id="225345.CLCHR_15220"/>
<reference evidence="1 2" key="1">
    <citation type="submission" date="2017-03" db="EMBL/GenBank/DDBJ databases">
        <title>Genome sequence of Clostridium chromiireducens DSM 23318.</title>
        <authorList>
            <person name="Poehlein A."/>
            <person name="Daniel R."/>
        </authorList>
    </citation>
    <scope>NUCLEOTIDE SEQUENCE [LARGE SCALE GENOMIC DNA]</scope>
    <source>
        <strain evidence="1 2">DSM 23318</strain>
    </source>
</reference>
<organism evidence="1 2">
    <name type="scientific">Clostridium chromiireducens</name>
    <dbReference type="NCBI Taxonomy" id="225345"/>
    <lineage>
        <taxon>Bacteria</taxon>
        <taxon>Bacillati</taxon>
        <taxon>Bacillota</taxon>
        <taxon>Clostridia</taxon>
        <taxon>Eubacteriales</taxon>
        <taxon>Clostridiaceae</taxon>
        <taxon>Clostridium</taxon>
    </lineage>
</organism>
<name>A0A1V4IWB3_9CLOT</name>
<dbReference type="Proteomes" id="UP000191056">
    <property type="component" value="Unassembled WGS sequence"/>
</dbReference>
<accession>A0A1V4IWB3</accession>
<evidence type="ECO:0000313" key="1">
    <source>
        <dbReference type="EMBL" id="OPJ63707.1"/>
    </source>
</evidence>
<dbReference type="EMBL" id="MZGT01000016">
    <property type="protein sequence ID" value="OPJ63707.1"/>
    <property type="molecule type" value="Genomic_DNA"/>
</dbReference>
<protein>
    <submittedName>
        <fullName evidence="1">Uncharacterized protein</fullName>
    </submittedName>
</protein>
<comment type="caution">
    <text evidence="1">The sequence shown here is derived from an EMBL/GenBank/DDBJ whole genome shotgun (WGS) entry which is preliminary data.</text>
</comment>
<sequence length="90" mass="10176">MERLLNALRAIEKVDYIKPKQYLTNRDPKELVKEAVNLADEVLITKEGRPNFDNIAYLKANGFNVFPGETDSFGWLTGCIRTSKGIIVFG</sequence>
<proteinExistence type="predicted"/>
<dbReference type="AlphaFoldDB" id="A0A1V4IWB3"/>
<evidence type="ECO:0000313" key="2">
    <source>
        <dbReference type="Proteomes" id="UP000191056"/>
    </source>
</evidence>
<gene>
    <name evidence="1" type="ORF">CLCHR_15220</name>
</gene>
<keyword evidence="2" id="KW-1185">Reference proteome</keyword>